<organism evidence="1">
    <name type="scientific">uncultured Rubellimicrobium sp</name>
    <dbReference type="NCBI Taxonomy" id="543078"/>
    <lineage>
        <taxon>Bacteria</taxon>
        <taxon>Pseudomonadati</taxon>
        <taxon>Pseudomonadota</taxon>
        <taxon>Alphaproteobacteria</taxon>
        <taxon>Rhodobacterales</taxon>
        <taxon>Roseobacteraceae</taxon>
        <taxon>Rubellimicrobium</taxon>
        <taxon>environmental samples</taxon>
    </lineage>
</organism>
<dbReference type="GO" id="GO:0051536">
    <property type="term" value="F:iron-sulfur cluster binding"/>
    <property type="evidence" value="ECO:0007669"/>
    <property type="project" value="InterPro"/>
</dbReference>
<sequence length="154" mass="16070">MSDQDLLQLYSSRILALAADIPHLGRLPAPQGSSKKRAPLCGSTVGVDLSLEDGRIAAFAQDVRACALGQAAASVLGSAILGRTPEEVRQGRDALRAMLRDGAEPPPAPWDGFAVLIPARDHTNRHGSILLAFEAAVEALDQAEVGQKNAAASL</sequence>
<dbReference type="SUPFAM" id="SSF82649">
    <property type="entry name" value="SufE/NifU"/>
    <property type="match status" value="1"/>
</dbReference>
<name>A0A6J4P8R4_9RHOB</name>
<dbReference type="AlphaFoldDB" id="A0A6J4P8R4"/>
<gene>
    <name evidence="1" type="ORF">AVDCRST_MAG15-1223</name>
</gene>
<evidence type="ECO:0000313" key="1">
    <source>
        <dbReference type="EMBL" id="CAA9403513.1"/>
    </source>
</evidence>
<accession>A0A6J4P8R4</accession>
<dbReference type="GO" id="GO:0005506">
    <property type="term" value="F:iron ion binding"/>
    <property type="evidence" value="ECO:0007669"/>
    <property type="project" value="InterPro"/>
</dbReference>
<proteinExistence type="predicted"/>
<dbReference type="EMBL" id="CADCUU010000161">
    <property type="protein sequence ID" value="CAA9403513.1"/>
    <property type="molecule type" value="Genomic_DNA"/>
</dbReference>
<protein>
    <submittedName>
        <fullName evidence="1">Iron-sulfur cluster assembly scaffold protein for SUF system, SufE2</fullName>
    </submittedName>
</protein>
<dbReference type="GO" id="GO:0016226">
    <property type="term" value="P:iron-sulfur cluster assembly"/>
    <property type="evidence" value="ECO:0007669"/>
    <property type="project" value="InterPro"/>
</dbReference>
<dbReference type="CDD" id="cd06664">
    <property type="entry name" value="IscU_like"/>
    <property type="match status" value="1"/>
</dbReference>
<dbReference type="InterPro" id="IPR002871">
    <property type="entry name" value="NIF_FeS_clus_asmbl_NifU_N"/>
</dbReference>
<dbReference type="Gene3D" id="3.90.1010.10">
    <property type="match status" value="1"/>
</dbReference>
<reference evidence="1" key="1">
    <citation type="submission" date="2020-02" db="EMBL/GenBank/DDBJ databases">
        <authorList>
            <person name="Meier V. D."/>
        </authorList>
    </citation>
    <scope>NUCLEOTIDE SEQUENCE</scope>
    <source>
        <strain evidence="1">AVDCRST_MAG15</strain>
    </source>
</reference>